<dbReference type="InterPro" id="IPR011990">
    <property type="entry name" value="TPR-like_helical_dom_sf"/>
</dbReference>
<evidence type="ECO:0000259" key="7">
    <source>
        <dbReference type="Pfam" id="PF14322"/>
    </source>
</evidence>
<dbReference type="EMBL" id="QKYV01000002">
    <property type="protein sequence ID" value="PZW42731.1"/>
    <property type="molecule type" value="Genomic_DNA"/>
</dbReference>
<dbReference type="CDD" id="cd08977">
    <property type="entry name" value="SusD"/>
    <property type="match status" value="1"/>
</dbReference>
<keyword evidence="9" id="KW-1185">Reference proteome</keyword>
<dbReference type="Pfam" id="PF07980">
    <property type="entry name" value="SusD_RagB"/>
    <property type="match status" value="1"/>
</dbReference>
<comment type="subcellular location">
    <subcellularLocation>
        <location evidence="1">Cell outer membrane</location>
    </subcellularLocation>
</comment>
<evidence type="ECO:0000256" key="3">
    <source>
        <dbReference type="ARBA" id="ARBA00022729"/>
    </source>
</evidence>
<evidence type="ECO:0000313" key="8">
    <source>
        <dbReference type="EMBL" id="PZW42731.1"/>
    </source>
</evidence>
<keyword evidence="3" id="KW-0732">Signal</keyword>
<dbReference type="InterPro" id="IPR033985">
    <property type="entry name" value="SusD-like_N"/>
</dbReference>
<evidence type="ECO:0000256" key="2">
    <source>
        <dbReference type="ARBA" id="ARBA00006275"/>
    </source>
</evidence>
<reference evidence="8 9" key="1">
    <citation type="submission" date="2018-06" db="EMBL/GenBank/DDBJ databases">
        <title>Genomic Encyclopedia of Archaeal and Bacterial Type Strains, Phase II (KMG-II): from individual species to whole genera.</title>
        <authorList>
            <person name="Goeker M."/>
        </authorList>
    </citation>
    <scope>NUCLEOTIDE SEQUENCE [LARGE SCALE GENOMIC DNA]</scope>
    <source>
        <strain evidence="8 9">DSM 15361</strain>
    </source>
</reference>
<dbReference type="AlphaFoldDB" id="A0A2W7I724"/>
<protein>
    <submittedName>
        <fullName evidence="8">SusD-like starch-binding protein associating with outer membrane</fullName>
    </submittedName>
</protein>
<accession>A0A2W7I724</accession>
<keyword evidence="5" id="KW-0998">Cell outer membrane</keyword>
<name>A0A2W7I724_9FLAO</name>
<dbReference type="Pfam" id="PF14322">
    <property type="entry name" value="SusD-like_3"/>
    <property type="match status" value="1"/>
</dbReference>
<evidence type="ECO:0000256" key="4">
    <source>
        <dbReference type="ARBA" id="ARBA00023136"/>
    </source>
</evidence>
<dbReference type="Proteomes" id="UP000249542">
    <property type="component" value="Unassembled WGS sequence"/>
</dbReference>
<evidence type="ECO:0000256" key="5">
    <source>
        <dbReference type="ARBA" id="ARBA00023237"/>
    </source>
</evidence>
<gene>
    <name evidence="8" type="ORF">LX95_01048</name>
</gene>
<organism evidence="8 9">
    <name type="scientific">Mesonia algae</name>
    <dbReference type="NCBI Taxonomy" id="213248"/>
    <lineage>
        <taxon>Bacteria</taxon>
        <taxon>Pseudomonadati</taxon>
        <taxon>Bacteroidota</taxon>
        <taxon>Flavobacteriia</taxon>
        <taxon>Flavobacteriales</taxon>
        <taxon>Flavobacteriaceae</taxon>
        <taxon>Mesonia</taxon>
    </lineage>
</organism>
<dbReference type="SUPFAM" id="SSF48452">
    <property type="entry name" value="TPR-like"/>
    <property type="match status" value="1"/>
</dbReference>
<sequence length="467" mass="52193">MKNKKYIQGLGIMVMLLFLTSCQDWLDIEEPDHKLVSSEVFDTEETAKAAMQGIYNQLYQAGFSAGWLGSTTVLGGLSSDNLELINTTTLDLLQFQQHNLQPDNPYNETLWGSAYNMIYMVNSLLDGLENSTKITPEIAQRLEGEAKFVRAFTYFYLQNLYGEVPLVLTTDYEHNATIEVSSTTAIEEQILADLVVATSQLGGSYLTGERTQINAYTAKALLARVHLYLENWELAEQYSAEVIAASGTYSLSTDLNEVFLANSQEAIWQLSPLGAGTTTTHTNEGSVFIINPILPSLSYVKLSEGLLNSMEAQDLRKINWIGYHEGLGVHHAYKYKIQNATGEAAEYSMVLRLAEQYLIRSEARIRQNNLTGGIADLDHIKARAGLPLLSVSNPGISQEALLEELFIERRKELFTEWGHRWLDLKRTDRAQGALAPASPDWEATDIKYPIPAEELLSNPNLYQNPGY</sequence>
<evidence type="ECO:0000313" key="9">
    <source>
        <dbReference type="Proteomes" id="UP000249542"/>
    </source>
</evidence>
<dbReference type="RefSeq" id="WP_245924726.1">
    <property type="nucleotide sequence ID" value="NZ_QKYV01000002.1"/>
</dbReference>
<comment type="caution">
    <text evidence="8">The sequence shown here is derived from an EMBL/GenBank/DDBJ whole genome shotgun (WGS) entry which is preliminary data.</text>
</comment>
<dbReference type="InterPro" id="IPR012944">
    <property type="entry name" value="SusD_RagB_dom"/>
</dbReference>
<keyword evidence="4" id="KW-0472">Membrane</keyword>
<dbReference type="PROSITE" id="PS51257">
    <property type="entry name" value="PROKAR_LIPOPROTEIN"/>
    <property type="match status" value="1"/>
</dbReference>
<feature type="domain" description="RagB/SusD" evidence="6">
    <location>
        <begin position="316"/>
        <end position="467"/>
    </location>
</feature>
<evidence type="ECO:0000259" key="6">
    <source>
        <dbReference type="Pfam" id="PF07980"/>
    </source>
</evidence>
<comment type="similarity">
    <text evidence="2">Belongs to the SusD family.</text>
</comment>
<proteinExistence type="inferred from homology"/>
<evidence type="ECO:0000256" key="1">
    <source>
        <dbReference type="ARBA" id="ARBA00004442"/>
    </source>
</evidence>
<dbReference type="Gene3D" id="1.25.40.390">
    <property type="match status" value="1"/>
</dbReference>
<dbReference type="GO" id="GO:0009279">
    <property type="term" value="C:cell outer membrane"/>
    <property type="evidence" value="ECO:0007669"/>
    <property type="project" value="UniProtKB-SubCell"/>
</dbReference>
<feature type="domain" description="SusD-like N-terminal" evidence="7">
    <location>
        <begin position="24"/>
        <end position="227"/>
    </location>
</feature>